<dbReference type="CDD" id="cd00051">
    <property type="entry name" value="EFh"/>
    <property type="match status" value="1"/>
</dbReference>
<feature type="compositionally biased region" description="Basic and acidic residues" evidence="3">
    <location>
        <begin position="22"/>
        <end position="39"/>
    </location>
</feature>
<evidence type="ECO:0000256" key="3">
    <source>
        <dbReference type="SAM" id="MobiDB-lite"/>
    </source>
</evidence>
<dbReference type="Gene3D" id="1.10.238.10">
    <property type="entry name" value="EF-hand"/>
    <property type="match status" value="2"/>
</dbReference>
<dbReference type="InterPro" id="IPR050230">
    <property type="entry name" value="CALM/Myosin/TropC-like"/>
</dbReference>
<dbReference type="InterPro" id="IPR002048">
    <property type="entry name" value="EF_hand_dom"/>
</dbReference>
<comment type="caution">
    <text evidence="5">The sequence shown here is derived from an EMBL/GenBank/DDBJ whole genome shotgun (WGS) entry which is preliminary data.</text>
</comment>
<dbReference type="EMBL" id="CAXLJM020000051">
    <property type="protein sequence ID" value="CAL8116084.1"/>
    <property type="molecule type" value="Genomic_DNA"/>
</dbReference>
<evidence type="ECO:0000313" key="5">
    <source>
        <dbReference type="EMBL" id="CAL8116084.1"/>
    </source>
</evidence>
<dbReference type="Pfam" id="PF13499">
    <property type="entry name" value="EF-hand_7"/>
    <property type="match status" value="2"/>
</dbReference>
<evidence type="ECO:0000259" key="4">
    <source>
        <dbReference type="PROSITE" id="PS50222"/>
    </source>
</evidence>
<protein>
    <recommendedName>
        <fullName evidence="4">EF-hand domain-containing protein</fullName>
    </recommendedName>
</protein>
<sequence>MDSSDAETETTAPTTRRSTRKATAESKAKEIATKVDDNHQENLQHSRVARRANISSVPMTDKEMMEAVLKSKTDLTAKQKKDVVDTFRNCDRNGNGSIATTDLKVALRALGFEPRKNDIKKILEKVDKSNSGRLNFNEFLTVIEMKLAEKDSKDEIQKAFNLFDKDHTGLITFQNLKQIASELGEELNDEEILEMITEADSDGDGAVNQDEFFRIMKKTSLY</sequence>
<dbReference type="PANTHER" id="PTHR23048">
    <property type="entry name" value="MYOSIN LIGHT CHAIN 1, 3"/>
    <property type="match status" value="1"/>
</dbReference>
<dbReference type="SMART" id="SM00054">
    <property type="entry name" value="EFh"/>
    <property type="match status" value="4"/>
</dbReference>
<feature type="region of interest" description="Disordered" evidence="3">
    <location>
        <begin position="1"/>
        <end position="39"/>
    </location>
</feature>
<dbReference type="SUPFAM" id="SSF47473">
    <property type="entry name" value="EF-hand"/>
    <property type="match status" value="1"/>
</dbReference>
<evidence type="ECO:0000313" key="6">
    <source>
        <dbReference type="Proteomes" id="UP001642540"/>
    </source>
</evidence>
<dbReference type="InterPro" id="IPR011992">
    <property type="entry name" value="EF-hand-dom_pair"/>
</dbReference>
<feature type="domain" description="EF-hand" evidence="4">
    <location>
        <begin position="114"/>
        <end position="149"/>
    </location>
</feature>
<keyword evidence="2" id="KW-0106">Calcium</keyword>
<dbReference type="InterPro" id="IPR018247">
    <property type="entry name" value="EF_Hand_1_Ca_BS"/>
</dbReference>
<accession>A0ABP1R6V5</accession>
<feature type="domain" description="EF-hand" evidence="4">
    <location>
        <begin position="151"/>
        <end position="186"/>
    </location>
</feature>
<evidence type="ECO:0000256" key="1">
    <source>
        <dbReference type="ARBA" id="ARBA00022737"/>
    </source>
</evidence>
<feature type="domain" description="EF-hand" evidence="4">
    <location>
        <begin position="78"/>
        <end position="113"/>
    </location>
</feature>
<proteinExistence type="predicted"/>
<feature type="domain" description="EF-hand" evidence="4">
    <location>
        <begin position="187"/>
        <end position="222"/>
    </location>
</feature>
<name>A0ABP1R6V5_9HEXA</name>
<keyword evidence="6" id="KW-1185">Reference proteome</keyword>
<dbReference type="PROSITE" id="PS00018">
    <property type="entry name" value="EF_HAND_1"/>
    <property type="match status" value="3"/>
</dbReference>
<gene>
    <name evidence="5" type="ORF">ODALV1_LOCUS17148</name>
</gene>
<dbReference type="Proteomes" id="UP001642540">
    <property type="component" value="Unassembled WGS sequence"/>
</dbReference>
<dbReference type="PROSITE" id="PS50222">
    <property type="entry name" value="EF_HAND_2"/>
    <property type="match status" value="4"/>
</dbReference>
<dbReference type="PANTHER" id="PTHR23048:SF59">
    <property type="entry name" value="EF-HAND SUPERFAMILY PROTEIN"/>
    <property type="match status" value="1"/>
</dbReference>
<organism evidence="5 6">
    <name type="scientific">Orchesella dallaii</name>
    <dbReference type="NCBI Taxonomy" id="48710"/>
    <lineage>
        <taxon>Eukaryota</taxon>
        <taxon>Metazoa</taxon>
        <taxon>Ecdysozoa</taxon>
        <taxon>Arthropoda</taxon>
        <taxon>Hexapoda</taxon>
        <taxon>Collembola</taxon>
        <taxon>Entomobryomorpha</taxon>
        <taxon>Entomobryoidea</taxon>
        <taxon>Orchesellidae</taxon>
        <taxon>Orchesellinae</taxon>
        <taxon>Orchesella</taxon>
    </lineage>
</organism>
<evidence type="ECO:0000256" key="2">
    <source>
        <dbReference type="ARBA" id="ARBA00022837"/>
    </source>
</evidence>
<reference evidence="5 6" key="1">
    <citation type="submission" date="2024-08" db="EMBL/GenBank/DDBJ databases">
        <authorList>
            <person name="Cucini C."/>
            <person name="Frati F."/>
        </authorList>
    </citation>
    <scope>NUCLEOTIDE SEQUENCE [LARGE SCALE GENOMIC DNA]</scope>
</reference>
<keyword evidence="1" id="KW-0677">Repeat</keyword>